<comment type="caution">
    <text evidence="4">The sequence shown here is derived from an EMBL/GenBank/DDBJ whole genome shotgun (WGS) entry which is preliminary data.</text>
</comment>
<organism evidence="4 6">
    <name type="scientific">Perkinsus olseni</name>
    <name type="common">Perkinsus atlanticus</name>
    <dbReference type="NCBI Taxonomy" id="32597"/>
    <lineage>
        <taxon>Eukaryota</taxon>
        <taxon>Sar</taxon>
        <taxon>Alveolata</taxon>
        <taxon>Perkinsozoa</taxon>
        <taxon>Perkinsea</taxon>
        <taxon>Perkinsida</taxon>
        <taxon>Perkinsidae</taxon>
        <taxon>Perkinsus</taxon>
    </lineage>
</organism>
<dbReference type="Proteomes" id="UP000570595">
    <property type="component" value="Unassembled WGS sequence"/>
</dbReference>
<feature type="compositionally biased region" description="Low complexity" evidence="1">
    <location>
        <begin position="155"/>
        <end position="166"/>
    </location>
</feature>
<dbReference type="Proteomes" id="UP000572268">
    <property type="component" value="Unassembled WGS sequence"/>
</dbReference>
<dbReference type="EMBL" id="JABAHT010000381">
    <property type="protein sequence ID" value="KAF4656908.1"/>
    <property type="molecule type" value="Genomic_DNA"/>
</dbReference>
<proteinExistence type="predicted"/>
<feature type="region of interest" description="Disordered" evidence="1">
    <location>
        <begin position="25"/>
        <end position="173"/>
    </location>
</feature>
<feature type="compositionally biased region" description="Basic and acidic residues" evidence="1">
    <location>
        <begin position="69"/>
        <end position="119"/>
    </location>
</feature>
<feature type="signal peptide" evidence="2">
    <location>
        <begin position="1"/>
        <end position="21"/>
    </location>
</feature>
<keyword evidence="2" id="KW-0732">Signal</keyword>
<reference evidence="5 6" key="1">
    <citation type="submission" date="2020-04" db="EMBL/GenBank/DDBJ databases">
        <title>Perkinsus olseni comparative genomics.</title>
        <authorList>
            <person name="Bogema D.R."/>
        </authorList>
    </citation>
    <scope>NUCLEOTIDE SEQUENCE [LARGE SCALE GENOMIC DNA]</scope>
    <source>
        <strain evidence="3">ATCC PRA-179</strain>
        <strain evidence="4">ATCC PRA-31</strain>
    </source>
</reference>
<accession>A0A7J6MP99</accession>
<evidence type="ECO:0000313" key="4">
    <source>
        <dbReference type="EMBL" id="KAF4673395.1"/>
    </source>
</evidence>
<feature type="compositionally biased region" description="Basic and acidic residues" evidence="1">
    <location>
        <begin position="40"/>
        <end position="58"/>
    </location>
</feature>
<evidence type="ECO:0000313" key="6">
    <source>
        <dbReference type="Proteomes" id="UP000572268"/>
    </source>
</evidence>
<evidence type="ECO:0000313" key="5">
    <source>
        <dbReference type="Proteomes" id="UP000570595"/>
    </source>
</evidence>
<evidence type="ECO:0000256" key="2">
    <source>
        <dbReference type="SAM" id="SignalP"/>
    </source>
</evidence>
<evidence type="ECO:0000313" key="3">
    <source>
        <dbReference type="EMBL" id="KAF4656908.1"/>
    </source>
</evidence>
<dbReference type="EMBL" id="JABANN010000051">
    <property type="protein sequence ID" value="KAF4673395.1"/>
    <property type="molecule type" value="Genomic_DNA"/>
</dbReference>
<sequence length="173" mass="19713">MTMLVRIVLPLILLVALYVEASTSSWKKMKKKLSKLSPKRRNEDKTPPGKDDRGEISCKKTRSGLFSITKEKNKDEAKEKDQGEEGKDETPTEEKNEHKDSSEGQHFEAPSESRSDKEPVTPMFESDDPFKSILDTKKEPSEFLWKRKHQKVPSDDTPQSPTSSSDIPFLYGL</sequence>
<feature type="compositionally biased region" description="Basic and acidic residues" evidence="1">
    <location>
        <begin position="128"/>
        <end position="145"/>
    </location>
</feature>
<name>A0A7J6MP99_PEROL</name>
<dbReference type="AlphaFoldDB" id="A0A7J6MP99"/>
<gene>
    <name evidence="4" type="ORF">FOL46_007310</name>
    <name evidence="3" type="ORF">FOZ61_006615</name>
</gene>
<protein>
    <submittedName>
        <fullName evidence="4">Uncharacterized protein</fullName>
    </submittedName>
</protein>
<feature type="chain" id="PRO_5036205598" evidence="2">
    <location>
        <begin position="22"/>
        <end position="173"/>
    </location>
</feature>
<feature type="compositionally biased region" description="Basic residues" evidence="1">
    <location>
        <begin position="27"/>
        <end position="39"/>
    </location>
</feature>
<feature type="non-terminal residue" evidence="4">
    <location>
        <position position="1"/>
    </location>
</feature>
<evidence type="ECO:0000256" key="1">
    <source>
        <dbReference type="SAM" id="MobiDB-lite"/>
    </source>
</evidence>